<organism evidence="7 8">
    <name type="scientific">Lucilia cuprina</name>
    <name type="common">Green bottle fly</name>
    <name type="synonym">Australian sheep blowfly</name>
    <dbReference type="NCBI Taxonomy" id="7375"/>
    <lineage>
        <taxon>Eukaryota</taxon>
        <taxon>Metazoa</taxon>
        <taxon>Ecdysozoa</taxon>
        <taxon>Arthropoda</taxon>
        <taxon>Hexapoda</taxon>
        <taxon>Insecta</taxon>
        <taxon>Pterygota</taxon>
        <taxon>Neoptera</taxon>
        <taxon>Endopterygota</taxon>
        <taxon>Diptera</taxon>
        <taxon>Brachycera</taxon>
        <taxon>Muscomorpha</taxon>
        <taxon>Oestroidea</taxon>
        <taxon>Calliphoridae</taxon>
        <taxon>Luciliinae</taxon>
        <taxon>Lucilia</taxon>
    </lineage>
</organism>
<feature type="compositionally biased region" description="Low complexity" evidence="4">
    <location>
        <begin position="79"/>
        <end position="88"/>
    </location>
</feature>
<feature type="compositionally biased region" description="Polar residues" evidence="4">
    <location>
        <begin position="48"/>
        <end position="60"/>
    </location>
</feature>
<dbReference type="STRING" id="7375.A0A0L0BT90"/>
<evidence type="ECO:0000313" key="8">
    <source>
        <dbReference type="Proteomes" id="UP000037069"/>
    </source>
</evidence>
<dbReference type="Proteomes" id="UP000037069">
    <property type="component" value="Unassembled WGS sequence"/>
</dbReference>
<gene>
    <name evidence="7" type="ORF">FF38_10729</name>
</gene>
<dbReference type="GO" id="GO:0003677">
    <property type="term" value="F:DNA binding"/>
    <property type="evidence" value="ECO:0007669"/>
    <property type="project" value="UniProtKB-KW"/>
</dbReference>
<dbReference type="GO" id="GO:0005634">
    <property type="term" value="C:nucleus"/>
    <property type="evidence" value="ECO:0007669"/>
    <property type="project" value="UniProtKB-SubCell"/>
</dbReference>
<feature type="region of interest" description="Disordered" evidence="4">
    <location>
        <begin position="556"/>
        <end position="588"/>
    </location>
</feature>
<comment type="caution">
    <text evidence="7">The sequence shown here is derived from an EMBL/GenBank/DDBJ whole genome shotgun (WGS) entry which is preliminary data.</text>
</comment>
<dbReference type="OrthoDB" id="5860246at2759"/>
<dbReference type="InterPro" id="IPR026064">
    <property type="entry name" value="TdIF1"/>
</dbReference>
<reference evidence="7 8" key="1">
    <citation type="journal article" date="2015" name="Nat. Commun.">
        <title>Lucilia cuprina genome unlocks parasitic fly biology to underpin future interventions.</title>
        <authorList>
            <person name="Anstead C.A."/>
            <person name="Korhonen P.K."/>
            <person name="Young N.D."/>
            <person name="Hall R.S."/>
            <person name="Jex A.R."/>
            <person name="Murali S.C."/>
            <person name="Hughes D.S."/>
            <person name="Lee S.F."/>
            <person name="Perry T."/>
            <person name="Stroehlein A.J."/>
            <person name="Ansell B.R."/>
            <person name="Breugelmans B."/>
            <person name="Hofmann A."/>
            <person name="Qu J."/>
            <person name="Dugan S."/>
            <person name="Lee S.L."/>
            <person name="Chao H."/>
            <person name="Dinh H."/>
            <person name="Han Y."/>
            <person name="Doddapaneni H.V."/>
            <person name="Worley K.C."/>
            <person name="Muzny D.M."/>
            <person name="Ioannidis P."/>
            <person name="Waterhouse R.M."/>
            <person name="Zdobnov E.M."/>
            <person name="James P.J."/>
            <person name="Bagnall N.H."/>
            <person name="Kotze A.C."/>
            <person name="Gibbs R.A."/>
            <person name="Richards S."/>
            <person name="Batterham P."/>
            <person name="Gasser R.B."/>
        </authorList>
    </citation>
    <scope>NUCLEOTIDE SEQUENCE [LARGE SCALE GENOMIC DNA]</scope>
    <source>
        <strain evidence="7 8">LS</strain>
        <tissue evidence="7">Full body</tissue>
    </source>
</reference>
<dbReference type="Pfam" id="PF18192">
    <property type="entry name" value="DNTTIP1_dimer"/>
    <property type="match status" value="1"/>
</dbReference>
<accession>A0A0L0BT90</accession>
<proteinExistence type="predicted"/>
<keyword evidence="8" id="KW-1185">Reference proteome</keyword>
<dbReference type="PANTHER" id="PTHR23399">
    <property type="entry name" value="DEOXYNUCLEOTIDYLTRANSFERASE TERMINAL-INTERACTING PROTEIN 1"/>
    <property type="match status" value="1"/>
</dbReference>
<feature type="compositionally biased region" description="Polar residues" evidence="4">
    <location>
        <begin position="17"/>
        <end position="29"/>
    </location>
</feature>
<dbReference type="EMBL" id="JRES01001371">
    <property type="protein sequence ID" value="KNC23300.1"/>
    <property type="molecule type" value="Genomic_DNA"/>
</dbReference>
<feature type="region of interest" description="Disordered" evidence="4">
    <location>
        <begin position="72"/>
        <end position="94"/>
    </location>
</feature>
<dbReference type="InterPro" id="IPR049121">
    <property type="entry name" value="TdIF1_C"/>
</dbReference>
<keyword evidence="3" id="KW-0539">Nucleus</keyword>
<dbReference type="AlphaFoldDB" id="A0A0L0BT90"/>
<feature type="domain" description="TdIF1 C-terminal" evidence="6">
    <location>
        <begin position="337"/>
        <end position="436"/>
    </location>
</feature>
<comment type="subcellular location">
    <subcellularLocation>
        <location evidence="1">Nucleus</location>
    </subcellularLocation>
</comment>
<feature type="compositionally biased region" description="Low complexity" evidence="4">
    <location>
        <begin position="37"/>
        <end position="47"/>
    </location>
</feature>
<name>A0A0L0BT90_LUCCU</name>
<evidence type="ECO:0000259" key="5">
    <source>
        <dbReference type="Pfam" id="PF18192"/>
    </source>
</evidence>
<feature type="region of interest" description="Disordered" evidence="4">
    <location>
        <begin position="16"/>
        <end position="60"/>
    </location>
</feature>
<dbReference type="Pfam" id="PF21229">
    <property type="entry name" value="TdIF1_2nd"/>
    <property type="match status" value="1"/>
</dbReference>
<feature type="compositionally biased region" description="Polar residues" evidence="4">
    <location>
        <begin position="567"/>
        <end position="582"/>
    </location>
</feature>
<feature type="domain" description="DNTTIP1 dimerisation" evidence="5">
    <location>
        <begin position="135"/>
        <end position="201"/>
    </location>
</feature>
<dbReference type="InterPro" id="IPR041384">
    <property type="entry name" value="DNTTIP1_dimer"/>
</dbReference>
<evidence type="ECO:0000256" key="3">
    <source>
        <dbReference type="ARBA" id="ARBA00023242"/>
    </source>
</evidence>
<evidence type="ECO:0000259" key="6">
    <source>
        <dbReference type="Pfam" id="PF21229"/>
    </source>
</evidence>
<evidence type="ECO:0000256" key="1">
    <source>
        <dbReference type="ARBA" id="ARBA00004123"/>
    </source>
</evidence>
<evidence type="ECO:0000256" key="2">
    <source>
        <dbReference type="ARBA" id="ARBA00023125"/>
    </source>
</evidence>
<dbReference type="PANTHER" id="PTHR23399:SF2">
    <property type="entry name" value="DEOXYNUCLEOTIDYLTRANSFERASE TERMINAL-INTERACTING PROTEIN 1"/>
    <property type="match status" value="1"/>
</dbReference>
<protein>
    <submittedName>
        <fullName evidence="7">Uncharacterized protein</fullName>
    </submittedName>
</protein>
<dbReference type="OMA" id="MVIQRVW"/>
<feature type="compositionally biased region" description="Low complexity" evidence="4">
    <location>
        <begin position="556"/>
        <end position="566"/>
    </location>
</feature>
<dbReference type="GO" id="GO:0031491">
    <property type="term" value="F:nucleosome binding"/>
    <property type="evidence" value="ECO:0007669"/>
    <property type="project" value="TreeGrafter"/>
</dbReference>
<evidence type="ECO:0000313" key="7">
    <source>
        <dbReference type="EMBL" id="KNC23300.1"/>
    </source>
</evidence>
<sequence>MNICTLGIKKGWKILSDTGSTSASSTEANRSPMGGLNSSSDDSNCSNQTTHSMVTSAASPPNSLIKIETSPITSNASGHNNTTNTNHQQHQHQPHNETMKFITTPQMAEITLQKLRQRFSNSTPLTSSSAESAMRSLELVRIAVQSAFDKEIDEMVKHFIETYFKPAFSNIKENLGQGAINDDALQKMSCALLENAKSQYKILRYKPQLSTTSNSITTLPNISEISTMRMALKRPAVNKPTSTVMEMQKRFFPDNMILKQTVQQTQQPQTPVLPSVGTIKSSLAHNHHSTTVVQHHQSQLQQPAINAVEVQQLQTQQQQPHPRRQIFWNTANISTSTKFVLDVQANQAFGFSAEGKERLASKHPELIRYLPDTEDRDWLTNQRIIPQQNRNSRFLFLIYDEVCHLYQNHDIYKKKVSIDLSLMMTFTVPDFMIQKMKVFFVDLNIKSRGLITNSYSIAGATTAKLHQPHQQTNSHLRNALLLGTQQTLVASTTTTSIVATTSDAASSSVIASSSSSAPLASSSTNNITSTETLLQQKSKSSNLSSSHATLTALLNNSSSTSMNSTAINEKSVNSSPSSTPTLLNKLRK</sequence>
<evidence type="ECO:0000256" key="4">
    <source>
        <dbReference type="SAM" id="MobiDB-lite"/>
    </source>
</evidence>
<keyword evidence="2" id="KW-0238">DNA-binding</keyword>